<dbReference type="InterPro" id="IPR029062">
    <property type="entry name" value="Class_I_gatase-like"/>
</dbReference>
<keyword evidence="3" id="KW-1185">Reference proteome</keyword>
<sequence length="38" mass="4685">MTWCPFYCLCSFHPELTDDLRLTQYFIDMVEILKNRNK</sequence>
<dbReference type="EMBL" id="CP065425">
    <property type="protein sequence ID" value="QQZ09463.1"/>
    <property type="molecule type" value="Genomic_DNA"/>
</dbReference>
<dbReference type="InterPro" id="IPR002161">
    <property type="entry name" value="PdxT/SNO"/>
</dbReference>
<evidence type="ECO:0000313" key="2">
    <source>
        <dbReference type="EMBL" id="QQZ09463.1"/>
    </source>
</evidence>
<accession>A0ABX7E2C6</accession>
<evidence type="ECO:0000256" key="1">
    <source>
        <dbReference type="ARBA" id="ARBA00022898"/>
    </source>
</evidence>
<dbReference type="Proteomes" id="UP000595691">
    <property type="component" value="Chromosome"/>
</dbReference>
<evidence type="ECO:0000313" key="3">
    <source>
        <dbReference type="Proteomes" id="UP000595691"/>
    </source>
</evidence>
<organism evidence="2 3">
    <name type="scientific">Heyndrickxia vini</name>
    <dbReference type="NCBI Taxonomy" id="1476025"/>
    <lineage>
        <taxon>Bacteria</taxon>
        <taxon>Bacillati</taxon>
        <taxon>Bacillota</taxon>
        <taxon>Bacilli</taxon>
        <taxon>Bacillales</taxon>
        <taxon>Bacillaceae</taxon>
        <taxon>Heyndrickxia</taxon>
    </lineage>
</organism>
<dbReference type="Gene3D" id="3.40.50.880">
    <property type="match status" value="1"/>
</dbReference>
<name>A0ABX7E2C6_9BACI</name>
<reference evidence="2 3" key="1">
    <citation type="submission" date="2020-11" db="EMBL/GenBank/DDBJ databases">
        <title>Taxonomic evaluation of the Bacillus sporothermodurans group of bacteria based on whole genome sequences.</title>
        <authorList>
            <person name="Fiedler G."/>
            <person name="Herbstmann A.-D."/>
            <person name="Doll E."/>
            <person name="Wenning M."/>
            <person name="Brinks E."/>
            <person name="Kabisch J."/>
            <person name="Breitenwieser F."/>
            <person name="Lappann M."/>
            <person name="Boehnlein C."/>
            <person name="Franz C."/>
        </authorList>
    </citation>
    <scope>NUCLEOTIDE SEQUENCE [LARGE SCALE GENOMIC DNA]</scope>
    <source>
        <strain evidence="2 3">JCM 19841</strain>
    </source>
</reference>
<dbReference type="PROSITE" id="PS51130">
    <property type="entry name" value="PDXT_SNO_2"/>
    <property type="match status" value="1"/>
</dbReference>
<gene>
    <name evidence="2" type="ORF">I5776_00085</name>
</gene>
<protein>
    <submittedName>
        <fullName evidence="2">Uncharacterized protein</fullName>
    </submittedName>
</protein>
<keyword evidence="1" id="KW-0663">Pyridoxal phosphate</keyword>
<proteinExistence type="predicted"/>